<dbReference type="SUPFAM" id="SSF56219">
    <property type="entry name" value="DNase I-like"/>
    <property type="match status" value="1"/>
</dbReference>
<keyword evidence="3" id="KW-1185">Reference proteome</keyword>
<evidence type="ECO:0000259" key="1">
    <source>
        <dbReference type="Pfam" id="PF03372"/>
    </source>
</evidence>
<name>A0AB36JZC6_9GAMM</name>
<dbReference type="GO" id="GO:0003824">
    <property type="term" value="F:catalytic activity"/>
    <property type="evidence" value="ECO:0007669"/>
    <property type="project" value="InterPro"/>
</dbReference>
<dbReference type="Gene3D" id="3.60.10.10">
    <property type="entry name" value="Endonuclease/exonuclease/phosphatase"/>
    <property type="match status" value="1"/>
</dbReference>
<proteinExistence type="predicted"/>
<accession>A0AB36JZC6</accession>
<protein>
    <recommendedName>
        <fullName evidence="1">Endonuclease/exonuclease/phosphatase domain-containing protein</fullName>
    </recommendedName>
</protein>
<feature type="domain" description="Endonuclease/exonuclease/phosphatase" evidence="1">
    <location>
        <begin position="3"/>
        <end position="271"/>
    </location>
</feature>
<gene>
    <name evidence="2" type="ORF">BZG00_07960</name>
</gene>
<comment type="caution">
    <text evidence="2">The sequence shown here is derived from an EMBL/GenBank/DDBJ whole genome shotgun (WGS) entry which is preliminary data.</text>
</comment>
<dbReference type="Proteomes" id="UP000189021">
    <property type="component" value="Unassembled WGS sequence"/>
</dbReference>
<dbReference type="RefSeq" id="WP_158014699.1">
    <property type="nucleotide sequence ID" value="NZ_CP040022.1"/>
</dbReference>
<dbReference type="AlphaFoldDB" id="A0AB36JZC6"/>
<sequence>MATWNFEWLTLKDDQRAGIRHQDDYQQLSSIFVQLAPDVLAFQEVDSPEALARVVPAEDYTVYFSDRYAELKARSQSQQLTGIAVRKGWKVEDPNDLRQIALPGFFGVPSLRYGTYLVVTPPNQAPIHILSIHLKSGCFKQTQASRSCNKLRKQFSVLADWVLEHGDKNILIAGDFNRYISDKQDPYWQQFRQALLENTSAPPDIVNVTQSVRARCKARRYNWRTQTWNQVMYSRLVDHILVSESLASRWQYSFQHHFAYHKVMNYRLSDHCPVVATFKANER</sequence>
<dbReference type="InterPro" id="IPR005135">
    <property type="entry name" value="Endo/exonuclease/phosphatase"/>
</dbReference>
<evidence type="ECO:0000313" key="3">
    <source>
        <dbReference type="Proteomes" id="UP000189021"/>
    </source>
</evidence>
<dbReference type="EMBL" id="MUEK01000006">
    <property type="protein sequence ID" value="OOE39827.1"/>
    <property type="molecule type" value="Genomic_DNA"/>
</dbReference>
<evidence type="ECO:0000313" key="2">
    <source>
        <dbReference type="EMBL" id="OOE39827.1"/>
    </source>
</evidence>
<dbReference type="InterPro" id="IPR036691">
    <property type="entry name" value="Endo/exonu/phosph_ase_sf"/>
</dbReference>
<organism evidence="2 3">
    <name type="scientific">Salinivibrio kushneri</name>
    <dbReference type="NCBI Taxonomy" id="1908198"/>
    <lineage>
        <taxon>Bacteria</taxon>
        <taxon>Pseudomonadati</taxon>
        <taxon>Pseudomonadota</taxon>
        <taxon>Gammaproteobacteria</taxon>
        <taxon>Vibrionales</taxon>
        <taxon>Vibrionaceae</taxon>
        <taxon>Salinivibrio</taxon>
    </lineage>
</organism>
<reference evidence="2 3" key="1">
    <citation type="journal article" date="2017" name="Genome Announc.">
        <title>Draft Genome Sequences of Salinivibrio proteolyticus, Salinivibrio sharmensis, Salinivibrio siamensis, Salinivibrio costicola subsp. alcaliphilus, Salinivibrio costicola subsp. vallismortis, and 29 New Isolates Belonging to the Genus Salinivibrio.</title>
        <authorList>
            <person name="Lopez-Hermoso C."/>
            <person name="de la Haba R.R."/>
            <person name="Sanchez-Porro C."/>
            <person name="Bayliss S.C."/>
            <person name="Feil E.J."/>
            <person name="Ventosa A."/>
        </authorList>
    </citation>
    <scope>NUCLEOTIDE SEQUENCE [LARGE SCALE GENOMIC DNA]</scope>
    <source>
        <strain evidence="2 3">AL184</strain>
    </source>
</reference>
<dbReference type="Pfam" id="PF03372">
    <property type="entry name" value="Exo_endo_phos"/>
    <property type="match status" value="1"/>
</dbReference>